<organism evidence="2">
    <name type="scientific">hydrothermal vent metagenome</name>
    <dbReference type="NCBI Taxonomy" id="652676"/>
    <lineage>
        <taxon>unclassified sequences</taxon>
        <taxon>metagenomes</taxon>
        <taxon>ecological metagenomes</taxon>
    </lineage>
</organism>
<gene>
    <name evidence="2" type="ORF">MNBD_ALPHA06-1824</name>
</gene>
<feature type="transmembrane region" description="Helical" evidence="1">
    <location>
        <begin position="14"/>
        <end position="38"/>
    </location>
</feature>
<name>A0A3B0RW58_9ZZZZ</name>
<keyword evidence="1" id="KW-1133">Transmembrane helix</keyword>
<reference evidence="2" key="1">
    <citation type="submission" date="2018-06" db="EMBL/GenBank/DDBJ databases">
        <authorList>
            <person name="Zhirakovskaya E."/>
        </authorList>
    </citation>
    <scope>NUCLEOTIDE SEQUENCE</scope>
</reference>
<keyword evidence="1" id="KW-0812">Transmembrane</keyword>
<sequence>MEPVENQRKDQNELLVFLAKHLVTGLVLGGAVLGLILWLDVGGLRTLIWQSSSRGLAIFMLMLVFATTFGGLATAAGMVRLFGQSGQK</sequence>
<feature type="transmembrane region" description="Helical" evidence="1">
    <location>
        <begin position="58"/>
        <end position="82"/>
    </location>
</feature>
<dbReference type="EMBL" id="UOEE01000147">
    <property type="protein sequence ID" value="VAV92618.1"/>
    <property type="molecule type" value="Genomic_DNA"/>
</dbReference>
<keyword evidence="1" id="KW-0472">Membrane</keyword>
<accession>A0A3B0RW58</accession>
<proteinExistence type="predicted"/>
<evidence type="ECO:0000256" key="1">
    <source>
        <dbReference type="SAM" id="Phobius"/>
    </source>
</evidence>
<evidence type="ECO:0000313" key="2">
    <source>
        <dbReference type="EMBL" id="VAV92618.1"/>
    </source>
</evidence>
<dbReference type="AlphaFoldDB" id="A0A3B0RW58"/>
<protein>
    <submittedName>
        <fullName evidence="2">Uncharacterized protein</fullName>
    </submittedName>
</protein>